<evidence type="ECO:0000256" key="2">
    <source>
        <dbReference type="ARBA" id="ARBA00005346"/>
    </source>
</evidence>
<evidence type="ECO:0000256" key="5">
    <source>
        <dbReference type="ARBA" id="ARBA00022989"/>
    </source>
</evidence>
<comment type="subcellular location">
    <subcellularLocation>
        <location evidence="1">Cell membrane</location>
        <topology evidence="1">Multi-pass membrane protein</topology>
    </subcellularLocation>
    <subcellularLocation>
        <location evidence="7">Membrane</location>
        <topology evidence="7">Multi-pass membrane protein</topology>
    </subcellularLocation>
</comment>
<feature type="transmembrane region" description="Helical" evidence="8">
    <location>
        <begin position="204"/>
        <end position="228"/>
    </location>
</feature>
<evidence type="ECO:0000256" key="8">
    <source>
        <dbReference type="SAM" id="Phobius"/>
    </source>
</evidence>
<keyword evidence="3" id="KW-1003">Cell membrane</keyword>
<proteinExistence type="inferred from homology"/>
<name>A0A378U0P4_MYROD</name>
<evidence type="ECO:0000313" key="11">
    <source>
        <dbReference type="Proteomes" id="UP000255024"/>
    </source>
</evidence>
<evidence type="ECO:0000256" key="7">
    <source>
        <dbReference type="RuleBase" id="RU000320"/>
    </source>
</evidence>
<evidence type="ECO:0000313" key="10">
    <source>
        <dbReference type="EMBL" id="STZ68835.1"/>
    </source>
</evidence>
<evidence type="ECO:0000256" key="6">
    <source>
        <dbReference type="ARBA" id="ARBA00023136"/>
    </source>
</evidence>
<dbReference type="InterPro" id="IPR003918">
    <property type="entry name" value="NADH_UbQ_OxRdtase"/>
</dbReference>
<organism evidence="10 11">
    <name type="scientific">Myroides odoratus</name>
    <name type="common">Flavobacterium odoratum</name>
    <dbReference type="NCBI Taxonomy" id="256"/>
    <lineage>
        <taxon>Bacteria</taxon>
        <taxon>Pseudomonadati</taxon>
        <taxon>Bacteroidota</taxon>
        <taxon>Flavobacteriia</taxon>
        <taxon>Flavobacteriales</taxon>
        <taxon>Flavobacteriaceae</taxon>
        <taxon>Myroides</taxon>
    </lineage>
</organism>
<feature type="transmembrane region" description="Helical" evidence="8">
    <location>
        <begin position="454"/>
        <end position="478"/>
    </location>
</feature>
<dbReference type="GO" id="GO:0042773">
    <property type="term" value="P:ATP synthesis coupled electron transport"/>
    <property type="evidence" value="ECO:0007669"/>
    <property type="project" value="InterPro"/>
</dbReference>
<dbReference type="PANTHER" id="PTHR42703">
    <property type="entry name" value="NADH DEHYDROGENASE"/>
    <property type="match status" value="1"/>
</dbReference>
<sequence length="503" mass="55776">MISNFILAPIFAHMFTAVVLLIFWKNVKIQKIISIVGNSIAFLLCWNLFAATWEHGAITLQLGSWKAPFGITFVADTLSAVMVLLTATVALAVGIYSTSAINISRIKFGYFIIFHFLIMGLLGAFLTGDIFNLYVWFEVVIISSFVLLTLGGKKRQMESAVKYVTMNMLASTIFLTAIGILYGITGSLNIADLAHQVSIVENRGLVSVTALLFFVGFGIKSAVFPMYFWLPSSYHTPPSAIGAIFGGLLTKMGVYSMFRVFTIIFQPDDFVLGVFVVIAILTMISGALGAINKRNIRRILSYFIVCHIGYLIAGFGLYTELAFVGVIFYLIHDVIVKSNLFMMSGLIQKIRETQDINRLGGLYKDYPKLSILFAVILFSLVGIPPLSGFWPKIMLFQEAFRLEQYVLLGTLIFASFVTLFIVARIWSEVFWKDLPKPNSEEIDHFAPFVSSGKVALILPVVALAGVSLFIGLNAPLIFKVSERVAHEMMNPSIYIESVLQGIK</sequence>
<dbReference type="GO" id="GO:0008137">
    <property type="term" value="F:NADH dehydrogenase (ubiquinone) activity"/>
    <property type="evidence" value="ECO:0007669"/>
    <property type="project" value="InterPro"/>
</dbReference>
<dbReference type="PRINTS" id="PR01437">
    <property type="entry name" value="NUOXDRDTASE4"/>
</dbReference>
<feature type="transmembrane region" description="Helical" evidence="8">
    <location>
        <begin position="6"/>
        <end position="24"/>
    </location>
</feature>
<evidence type="ECO:0000259" key="9">
    <source>
        <dbReference type="Pfam" id="PF00361"/>
    </source>
</evidence>
<dbReference type="Pfam" id="PF00361">
    <property type="entry name" value="Proton_antipo_M"/>
    <property type="match status" value="1"/>
</dbReference>
<gene>
    <name evidence="10" type="primary">mrpD</name>
    <name evidence="10" type="ORF">NCTC11179_02312</name>
</gene>
<comment type="similarity">
    <text evidence="2">Belongs to the CPA3 antiporters (TC 2.A.63) subunit D family.</text>
</comment>
<feature type="transmembrane region" description="Helical" evidence="8">
    <location>
        <begin position="133"/>
        <end position="151"/>
    </location>
</feature>
<keyword evidence="6 8" id="KW-0472">Membrane</keyword>
<feature type="transmembrane region" description="Helical" evidence="8">
    <location>
        <begin position="371"/>
        <end position="393"/>
    </location>
</feature>
<feature type="transmembrane region" description="Helical" evidence="8">
    <location>
        <begin position="69"/>
        <end position="96"/>
    </location>
</feature>
<dbReference type="InterPro" id="IPR001750">
    <property type="entry name" value="ND/Mrp_TM"/>
</dbReference>
<feature type="domain" description="NADH:quinone oxidoreductase/Mrp antiporter transmembrane" evidence="9">
    <location>
        <begin position="129"/>
        <end position="418"/>
    </location>
</feature>
<feature type="transmembrane region" description="Helical" evidence="8">
    <location>
        <begin position="108"/>
        <end position="127"/>
    </location>
</feature>
<accession>A0A378U0P4</accession>
<dbReference type="PANTHER" id="PTHR42703:SF1">
    <property type="entry name" value="NA(+)_H(+) ANTIPORTER SUBUNIT D1"/>
    <property type="match status" value="1"/>
</dbReference>
<dbReference type="AlphaFoldDB" id="A0A378U0P4"/>
<evidence type="ECO:0000256" key="4">
    <source>
        <dbReference type="ARBA" id="ARBA00022692"/>
    </source>
</evidence>
<evidence type="ECO:0000256" key="3">
    <source>
        <dbReference type="ARBA" id="ARBA00022475"/>
    </source>
</evidence>
<feature type="transmembrane region" description="Helical" evidence="8">
    <location>
        <begin position="163"/>
        <end position="184"/>
    </location>
</feature>
<protein>
    <submittedName>
        <fullName evidence="10">Multiple resistance and pH homeostasis protein D</fullName>
    </submittedName>
</protein>
<dbReference type="GO" id="GO:0005886">
    <property type="term" value="C:plasma membrane"/>
    <property type="evidence" value="ECO:0007669"/>
    <property type="project" value="UniProtKB-SubCell"/>
</dbReference>
<dbReference type="RefSeq" id="WP_115091715.1">
    <property type="nucleotide sequence ID" value="NZ_CP068107.1"/>
</dbReference>
<feature type="transmembrane region" description="Helical" evidence="8">
    <location>
        <begin position="303"/>
        <end position="331"/>
    </location>
</feature>
<feature type="transmembrane region" description="Helical" evidence="8">
    <location>
        <begin position="405"/>
        <end position="426"/>
    </location>
</feature>
<dbReference type="Proteomes" id="UP000255024">
    <property type="component" value="Unassembled WGS sequence"/>
</dbReference>
<keyword evidence="5 8" id="KW-1133">Transmembrane helix</keyword>
<dbReference type="EMBL" id="UGQL01000002">
    <property type="protein sequence ID" value="STZ68835.1"/>
    <property type="molecule type" value="Genomic_DNA"/>
</dbReference>
<keyword evidence="11" id="KW-1185">Reference proteome</keyword>
<evidence type="ECO:0000256" key="1">
    <source>
        <dbReference type="ARBA" id="ARBA00004651"/>
    </source>
</evidence>
<dbReference type="InterPro" id="IPR050586">
    <property type="entry name" value="CPA3_Na-H_Antiporter_D"/>
</dbReference>
<feature type="transmembrane region" description="Helical" evidence="8">
    <location>
        <begin position="240"/>
        <end position="258"/>
    </location>
</feature>
<feature type="transmembrane region" description="Helical" evidence="8">
    <location>
        <begin position="270"/>
        <end position="291"/>
    </location>
</feature>
<keyword evidence="4 7" id="KW-0812">Transmembrane</keyword>
<reference evidence="10 11" key="1">
    <citation type="submission" date="2018-06" db="EMBL/GenBank/DDBJ databases">
        <authorList>
            <consortium name="Pathogen Informatics"/>
            <person name="Doyle S."/>
        </authorList>
    </citation>
    <scope>NUCLEOTIDE SEQUENCE [LARGE SCALE GENOMIC DNA]</scope>
    <source>
        <strain evidence="10 11">NCTC11179</strain>
    </source>
</reference>
<feature type="transmembrane region" description="Helical" evidence="8">
    <location>
        <begin position="31"/>
        <end position="49"/>
    </location>
</feature>